<keyword evidence="2" id="KW-1185">Reference proteome</keyword>
<protein>
    <submittedName>
        <fullName evidence="1">Rhamnogalacturonate lyase</fullName>
    </submittedName>
</protein>
<feature type="non-terminal residue" evidence="1">
    <location>
        <position position="1"/>
    </location>
</feature>
<gene>
    <name evidence="1" type="ORF">LOK49_LG12G02767</name>
</gene>
<proteinExistence type="predicted"/>
<evidence type="ECO:0000313" key="2">
    <source>
        <dbReference type="Proteomes" id="UP001060215"/>
    </source>
</evidence>
<reference evidence="1 2" key="1">
    <citation type="journal article" date="2022" name="Plant J.">
        <title>Chromosome-level genome of Camellia lanceoleosa provides a valuable resource for understanding genome evolution and self-incompatibility.</title>
        <authorList>
            <person name="Gong W."/>
            <person name="Xiao S."/>
            <person name="Wang L."/>
            <person name="Liao Z."/>
            <person name="Chang Y."/>
            <person name="Mo W."/>
            <person name="Hu G."/>
            <person name="Li W."/>
            <person name="Zhao G."/>
            <person name="Zhu H."/>
            <person name="Hu X."/>
            <person name="Ji K."/>
            <person name="Xiang X."/>
            <person name="Song Q."/>
            <person name="Yuan D."/>
            <person name="Jin S."/>
            <person name="Zhang L."/>
        </authorList>
    </citation>
    <scope>NUCLEOTIDE SEQUENCE [LARGE SCALE GENOMIC DNA]</scope>
    <source>
        <strain evidence="1">SQ_2022a</strain>
    </source>
</reference>
<keyword evidence="1" id="KW-0456">Lyase</keyword>
<evidence type="ECO:0000313" key="1">
    <source>
        <dbReference type="EMBL" id="KAI7992960.1"/>
    </source>
</evidence>
<dbReference type="EMBL" id="CM045770">
    <property type="protein sequence ID" value="KAI7992960.1"/>
    <property type="molecule type" value="Genomic_DNA"/>
</dbReference>
<dbReference type="Proteomes" id="UP001060215">
    <property type="component" value="Chromosome 13"/>
</dbReference>
<accession>A0ACC0FVY2</accession>
<sequence length="550" mass="62022">TSSLSTPKNIARRRLSSPRPRGSFTGLLRSPIPSLVFSDTCSMFDLLKIVGENTRKDYSLVVMSERSTEMKFSDNSRMTPFFFFFFFPFILLIYSIGGRGCRGIVWSFAIYQNTISCRDDDGDLRSIVSKDLFHYMAVSDDRQRFMPLPDDRMPGRGKALAYPEAVLLINPVEPELKGQVDEKYQYSCENKDLRVHGWISTDPPAIGFWQITPSDEFRSGGPIKQNLSSHVGPTCLAMFLSSHYAGDDLTPKFGQGEAWKKVFGPVFIYLNSAMDGDDPFTLWEDAKNQMLVEVQSWPYSFPASEDLPSSDQRGSISGRLLVRDRYMSNDYISANGAYVGLAPPGDVGSWQRECKDYQFWTRVDENGYFSINDVRTGDYNLYAFVPGFIGDYRNDVVHFDAHGKTGCDIDIGDLVYEPPRDGPTLWEIGIPDRSAAEFYIPDPDPKYISRLFVDPPNRACLTVLMEILMILNSQVLVNKCGVSSVVQDFDSVNIAVMMDVTSLVSLLLLLQFYYYYFSSVLITGKPDDVCFCLNELDDSPVDAILMLCCS</sequence>
<name>A0ACC0FVY2_9ERIC</name>
<organism evidence="1 2">
    <name type="scientific">Camellia lanceoleosa</name>
    <dbReference type="NCBI Taxonomy" id="1840588"/>
    <lineage>
        <taxon>Eukaryota</taxon>
        <taxon>Viridiplantae</taxon>
        <taxon>Streptophyta</taxon>
        <taxon>Embryophyta</taxon>
        <taxon>Tracheophyta</taxon>
        <taxon>Spermatophyta</taxon>
        <taxon>Magnoliopsida</taxon>
        <taxon>eudicotyledons</taxon>
        <taxon>Gunneridae</taxon>
        <taxon>Pentapetalae</taxon>
        <taxon>asterids</taxon>
        <taxon>Ericales</taxon>
        <taxon>Theaceae</taxon>
        <taxon>Camellia</taxon>
    </lineage>
</organism>
<comment type="caution">
    <text evidence="1">The sequence shown here is derived from an EMBL/GenBank/DDBJ whole genome shotgun (WGS) entry which is preliminary data.</text>
</comment>